<dbReference type="Proteomes" id="UP000478052">
    <property type="component" value="Unassembled WGS sequence"/>
</dbReference>
<dbReference type="Pfam" id="PF02892">
    <property type="entry name" value="zf-BED"/>
    <property type="match status" value="1"/>
</dbReference>
<comment type="caution">
    <text evidence="6">The sequence shown here is derived from an EMBL/GenBank/DDBJ whole genome shotgun (WGS) entry which is preliminary data.</text>
</comment>
<dbReference type="InterPro" id="IPR036236">
    <property type="entry name" value="Znf_C2H2_sf"/>
</dbReference>
<feature type="region of interest" description="Disordered" evidence="4">
    <location>
        <begin position="51"/>
        <end position="70"/>
    </location>
</feature>
<accession>A0A6G0Y032</accession>
<dbReference type="OrthoDB" id="6599767at2759"/>
<keyword evidence="7" id="KW-1185">Reference proteome</keyword>
<organism evidence="6 7">
    <name type="scientific">Aphis craccivora</name>
    <name type="common">Cowpea aphid</name>
    <dbReference type="NCBI Taxonomy" id="307492"/>
    <lineage>
        <taxon>Eukaryota</taxon>
        <taxon>Metazoa</taxon>
        <taxon>Ecdysozoa</taxon>
        <taxon>Arthropoda</taxon>
        <taxon>Hexapoda</taxon>
        <taxon>Insecta</taxon>
        <taxon>Pterygota</taxon>
        <taxon>Neoptera</taxon>
        <taxon>Paraneoptera</taxon>
        <taxon>Hemiptera</taxon>
        <taxon>Sternorrhyncha</taxon>
        <taxon>Aphidomorpha</taxon>
        <taxon>Aphidoidea</taxon>
        <taxon>Aphididae</taxon>
        <taxon>Aphidini</taxon>
        <taxon>Aphis</taxon>
        <taxon>Aphis</taxon>
    </lineage>
</organism>
<evidence type="ECO:0000256" key="1">
    <source>
        <dbReference type="ARBA" id="ARBA00022723"/>
    </source>
</evidence>
<dbReference type="AlphaFoldDB" id="A0A6G0Y032"/>
<proteinExistence type="predicted"/>
<dbReference type="InterPro" id="IPR003656">
    <property type="entry name" value="Znf_BED"/>
</dbReference>
<sequence length="106" mass="12233">MRKHFRKDPNTPDMATCLICNNKYKRCNGTTNLLDHLKRKHFTVLCRDSLQQTEQTEEDRNQPGTSEEQPFTCVFPPCNNPVMTVTSVVEPVLKRQKQLLLSNSPT</sequence>
<evidence type="ECO:0000256" key="4">
    <source>
        <dbReference type="SAM" id="MobiDB-lite"/>
    </source>
</evidence>
<dbReference type="GO" id="GO:0003677">
    <property type="term" value="F:DNA binding"/>
    <property type="evidence" value="ECO:0007669"/>
    <property type="project" value="InterPro"/>
</dbReference>
<feature type="domain" description="BED-type" evidence="5">
    <location>
        <begin position="3"/>
        <end position="41"/>
    </location>
</feature>
<reference evidence="6 7" key="1">
    <citation type="submission" date="2019-08" db="EMBL/GenBank/DDBJ databases">
        <title>Whole genome of Aphis craccivora.</title>
        <authorList>
            <person name="Voronova N.V."/>
            <person name="Shulinski R.S."/>
            <person name="Bandarenka Y.V."/>
            <person name="Zhorov D.G."/>
            <person name="Warner D."/>
        </authorList>
    </citation>
    <scope>NUCLEOTIDE SEQUENCE [LARGE SCALE GENOMIC DNA]</scope>
    <source>
        <strain evidence="6">180601</strain>
        <tissue evidence="6">Whole Body</tissue>
    </source>
</reference>
<evidence type="ECO:0000256" key="3">
    <source>
        <dbReference type="ARBA" id="ARBA00022833"/>
    </source>
</evidence>
<gene>
    <name evidence="6" type="ORF">FWK35_00027594</name>
</gene>
<evidence type="ECO:0000313" key="7">
    <source>
        <dbReference type="Proteomes" id="UP000478052"/>
    </source>
</evidence>
<dbReference type="GO" id="GO:0008270">
    <property type="term" value="F:zinc ion binding"/>
    <property type="evidence" value="ECO:0007669"/>
    <property type="project" value="UniProtKB-KW"/>
</dbReference>
<dbReference type="SUPFAM" id="SSF57667">
    <property type="entry name" value="beta-beta-alpha zinc fingers"/>
    <property type="match status" value="1"/>
</dbReference>
<evidence type="ECO:0000259" key="5">
    <source>
        <dbReference type="Pfam" id="PF02892"/>
    </source>
</evidence>
<keyword evidence="1" id="KW-0479">Metal-binding</keyword>
<keyword evidence="3" id="KW-0862">Zinc</keyword>
<evidence type="ECO:0000313" key="6">
    <source>
        <dbReference type="EMBL" id="KAF0746450.1"/>
    </source>
</evidence>
<keyword evidence="2" id="KW-0863">Zinc-finger</keyword>
<dbReference type="EMBL" id="VUJU01007204">
    <property type="protein sequence ID" value="KAF0746450.1"/>
    <property type="molecule type" value="Genomic_DNA"/>
</dbReference>
<evidence type="ECO:0000256" key="2">
    <source>
        <dbReference type="ARBA" id="ARBA00022771"/>
    </source>
</evidence>
<protein>
    <submittedName>
        <fullName evidence="6">BED-type domain-containing protein</fullName>
    </submittedName>
</protein>
<name>A0A6G0Y032_APHCR</name>